<dbReference type="InterPro" id="IPR001128">
    <property type="entry name" value="Cyt_P450"/>
</dbReference>
<evidence type="ECO:0000256" key="7">
    <source>
        <dbReference type="ARBA" id="ARBA00023002"/>
    </source>
</evidence>
<dbReference type="Proteomes" id="UP001054889">
    <property type="component" value="Unassembled WGS sequence"/>
</dbReference>
<reference evidence="13" key="1">
    <citation type="journal article" date="2018" name="DNA Res.">
        <title>Multiple hybrid de novo genome assembly of finger millet, an orphan allotetraploid crop.</title>
        <authorList>
            <person name="Hatakeyama M."/>
            <person name="Aluri S."/>
            <person name="Balachadran M.T."/>
            <person name="Sivarajan S.R."/>
            <person name="Patrignani A."/>
            <person name="Gruter S."/>
            <person name="Poveda L."/>
            <person name="Shimizu-Inatsugi R."/>
            <person name="Baeten J."/>
            <person name="Francoijs K.J."/>
            <person name="Nataraja K.N."/>
            <person name="Reddy Y.A.N."/>
            <person name="Phadnis S."/>
            <person name="Ravikumar R.L."/>
            <person name="Schlapbach R."/>
            <person name="Sreeman S.M."/>
            <person name="Shimizu K.K."/>
        </authorList>
    </citation>
    <scope>NUCLEOTIDE SEQUENCE</scope>
</reference>
<dbReference type="GO" id="GO:0005506">
    <property type="term" value="F:iron ion binding"/>
    <property type="evidence" value="ECO:0007669"/>
    <property type="project" value="InterPro"/>
</dbReference>
<dbReference type="GO" id="GO:0006629">
    <property type="term" value="P:lipid metabolic process"/>
    <property type="evidence" value="ECO:0007669"/>
    <property type="project" value="UniProtKB-ARBA"/>
</dbReference>
<keyword evidence="3" id="KW-0349">Heme</keyword>
<name>A0AAV5CK48_ELECO</name>
<dbReference type="GO" id="GO:0016020">
    <property type="term" value="C:membrane"/>
    <property type="evidence" value="ECO:0007669"/>
    <property type="project" value="UniProtKB-SubCell"/>
</dbReference>
<dbReference type="GO" id="GO:0004497">
    <property type="term" value="F:monooxygenase activity"/>
    <property type="evidence" value="ECO:0007669"/>
    <property type="project" value="UniProtKB-KW"/>
</dbReference>
<keyword evidence="9" id="KW-0503">Monooxygenase</keyword>
<keyword evidence="14" id="KW-1185">Reference proteome</keyword>
<organism evidence="13 14">
    <name type="scientific">Eleusine coracana subsp. coracana</name>
    <dbReference type="NCBI Taxonomy" id="191504"/>
    <lineage>
        <taxon>Eukaryota</taxon>
        <taxon>Viridiplantae</taxon>
        <taxon>Streptophyta</taxon>
        <taxon>Embryophyta</taxon>
        <taxon>Tracheophyta</taxon>
        <taxon>Spermatophyta</taxon>
        <taxon>Magnoliopsida</taxon>
        <taxon>Liliopsida</taxon>
        <taxon>Poales</taxon>
        <taxon>Poaceae</taxon>
        <taxon>PACMAD clade</taxon>
        <taxon>Chloridoideae</taxon>
        <taxon>Cynodonteae</taxon>
        <taxon>Eleusininae</taxon>
        <taxon>Eleusine</taxon>
    </lineage>
</organism>
<evidence type="ECO:0000256" key="5">
    <source>
        <dbReference type="ARBA" id="ARBA00022723"/>
    </source>
</evidence>
<accession>A0AAV5CK48</accession>
<feature type="region of interest" description="Disordered" evidence="11">
    <location>
        <begin position="538"/>
        <end position="561"/>
    </location>
</feature>
<evidence type="ECO:0000256" key="6">
    <source>
        <dbReference type="ARBA" id="ARBA00022989"/>
    </source>
</evidence>
<reference evidence="13" key="2">
    <citation type="submission" date="2021-12" db="EMBL/GenBank/DDBJ databases">
        <title>Resequencing data analysis of finger millet.</title>
        <authorList>
            <person name="Hatakeyama M."/>
            <person name="Aluri S."/>
            <person name="Balachadran M.T."/>
            <person name="Sivarajan S.R."/>
            <person name="Poveda L."/>
            <person name="Shimizu-Inatsugi R."/>
            <person name="Schlapbach R."/>
            <person name="Sreeman S.M."/>
            <person name="Shimizu K.K."/>
        </authorList>
    </citation>
    <scope>NUCLEOTIDE SEQUENCE</scope>
</reference>
<evidence type="ECO:0000256" key="3">
    <source>
        <dbReference type="ARBA" id="ARBA00022617"/>
    </source>
</evidence>
<dbReference type="InterPro" id="IPR036396">
    <property type="entry name" value="Cyt_P450_sf"/>
</dbReference>
<comment type="similarity">
    <text evidence="2">Belongs to the cytochrome P450 family.</text>
</comment>
<evidence type="ECO:0000313" key="13">
    <source>
        <dbReference type="EMBL" id="GJM98843.1"/>
    </source>
</evidence>
<feature type="region of interest" description="Disordered" evidence="11">
    <location>
        <begin position="1"/>
        <end position="26"/>
    </location>
</feature>
<sequence>MRARSRRETRIVRAGSSSSSTAPENLYSSSSCSMAALVTLVAVFSPLLALLLRAAWVALSYYLVTPLRIRRVMARQGVGGPPPRPLVGNLRDVSCLVARATADDAPSLSHDIVGRLMPHYVLWSKTYGKMFVYWYGSEPRLCLTDTALIKEFLSSKYAAHATGKSWLQRQGTRHFIGRGLLMANGASWSHQRHVVAPAFMADKLKGRVGHMVECTKQTIRALHEASQRGGGGGGERRGEVEIGAYMTRLTGDIISRTEFDTSYETGKRIFHLLEDLQRLTARSSRYLWIPGSQYFPSKYRREIRRLNGELEVVLTESIRRSREIADEGRTTSTYGRGLLAILLAEMEKKKQDTGAQKLSYDAQLVIDECKTFFFAGHETSALLLTWTLMLLATHPEWQQKARDEVARVCGDEPPSADHFSKLTVLQMIIQETLRLYPPATLLPRMVFDDIVLGNGELRLPRGLSVWIPVLAIHHDESAWGPDAHEFRPERFASGSGRRAAFLPFASGPRKLRGPGLRARRGQGRARHAARTLPFRHLRRLPPRAGQRPHAPTQARRARPPPPAAPLILFFFGSLLRQ</sequence>
<feature type="compositionally biased region" description="Basic and acidic residues" evidence="11">
    <location>
        <begin position="1"/>
        <end position="11"/>
    </location>
</feature>
<evidence type="ECO:0000313" key="14">
    <source>
        <dbReference type="Proteomes" id="UP001054889"/>
    </source>
</evidence>
<dbReference type="SUPFAM" id="SSF48264">
    <property type="entry name" value="Cytochrome P450"/>
    <property type="match status" value="1"/>
</dbReference>
<dbReference type="PRINTS" id="PR00385">
    <property type="entry name" value="P450"/>
</dbReference>
<dbReference type="PANTHER" id="PTHR24282">
    <property type="entry name" value="CYTOCHROME P450 FAMILY MEMBER"/>
    <property type="match status" value="1"/>
</dbReference>
<evidence type="ECO:0000256" key="8">
    <source>
        <dbReference type="ARBA" id="ARBA00023004"/>
    </source>
</evidence>
<dbReference type="PRINTS" id="PR00463">
    <property type="entry name" value="EP450I"/>
</dbReference>
<keyword evidence="4 12" id="KW-0812">Transmembrane</keyword>
<keyword evidence="10 12" id="KW-0472">Membrane</keyword>
<dbReference type="InterPro" id="IPR002401">
    <property type="entry name" value="Cyt_P450_E_grp-I"/>
</dbReference>
<evidence type="ECO:0000256" key="1">
    <source>
        <dbReference type="ARBA" id="ARBA00004370"/>
    </source>
</evidence>
<evidence type="ECO:0000256" key="12">
    <source>
        <dbReference type="SAM" id="Phobius"/>
    </source>
</evidence>
<evidence type="ECO:0000256" key="10">
    <source>
        <dbReference type="ARBA" id="ARBA00023136"/>
    </source>
</evidence>
<evidence type="ECO:0000256" key="9">
    <source>
        <dbReference type="ARBA" id="ARBA00023033"/>
    </source>
</evidence>
<dbReference type="PANTHER" id="PTHR24282:SF228">
    <property type="entry name" value="CYTOKININ HYDROXYLASE"/>
    <property type="match status" value="1"/>
</dbReference>
<protein>
    <submittedName>
        <fullName evidence="13">Uncharacterized protein</fullName>
    </submittedName>
</protein>
<evidence type="ECO:0000256" key="2">
    <source>
        <dbReference type="ARBA" id="ARBA00010617"/>
    </source>
</evidence>
<dbReference type="GO" id="GO:0016705">
    <property type="term" value="F:oxidoreductase activity, acting on paired donors, with incorporation or reduction of molecular oxygen"/>
    <property type="evidence" value="ECO:0007669"/>
    <property type="project" value="InterPro"/>
</dbReference>
<feature type="transmembrane region" description="Helical" evidence="12">
    <location>
        <begin position="35"/>
        <end position="63"/>
    </location>
</feature>
<dbReference type="Gene3D" id="1.10.630.10">
    <property type="entry name" value="Cytochrome P450"/>
    <property type="match status" value="1"/>
</dbReference>
<dbReference type="Pfam" id="PF00067">
    <property type="entry name" value="p450"/>
    <property type="match status" value="1"/>
</dbReference>
<dbReference type="InterPro" id="IPR050665">
    <property type="entry name" value="Cytochrome_P450_Monooxygen"/>
</dbReference>
<evidence type="ECO:0000256" key="11">
    <source>
        <dbReference type="SAM" id="MobiDB-lite"/>
    </source>
</evidence>
<keyword evidence="7" id="KW-0560">Oxidoreductase</keyword>
<comment type="subcellular location">
    <subcellularLocation>
        <location evidence="1">Membrane</location>
    </subcellularLocation>
</comment>
<proteinExistence type="inferred from homology"/>
<feature type="compositionally biased region" description="Polar residues" evidence="11">
    <location>
        <begin position="15"/>
        <end position="26"/>
    </location>
</feature>
<dbReference type="AlphaFoldDB" id="A0AAV5CK48"/>
<dbReference type="EMBL" id="BQKI01000007">
    <property type="protein sequence ID" value="GJM98843.1"/>
    <property type="molecule type" value="Genomic_DNA"/>
</dbReference>
<dbReference type="GO" id="GO:0020037">
    <property type="term" value="F:heme binding"/>
    <property type="evidence" value="ECO:0007669"/>
    <property type="project" value="InterPro"/>
</dbReference>
<gene>
    <name evidence="13" type="primary">ga15888</name>
    <name evidence="13" type="ORF">PR202_ga15888</name>
</gene>
<keyword evidence="8" id="KW-0408">Iron</keyword>
<keyword evidence="5" id="KW-0479">Metal-binding</keyword>
<evidence type="ECO:0000256" key="4">
    <source>
        <dbReference type="ARBA" id="ARBA00022692"/>
    </source>
</evidence>
<comment type="caution">
    <text evidence="13">The sequence shown here is derived from an EMBL/GenBank/DDBJ whole genome shotgun (WGS) entry which is preliminary data.</text>
</comment>
<keyword evidence="6 12" id="KW-1133">Transmembrane helix</keyword>